<reference evidence="2" key="1">
    <citation type="submission" date="2024-05" db="EMBL/GenBank/DDBJ databases">
        <title>Transcriptome analysis of the degradation process of organic nitrogen by two heterotrophic nitrifying and aerobic denitrifying bacteria, Achromobacter sp. HNDS-1 and Enterobacter sp. HNDS-6.</title>
        <authorList>
            <person name="Huang Y."/>
        </authorList>
    </citation>
    <scope>NUCLEOTIDE SEQUENCE</scope>
    <source>
        <strain evidence="2">HNDS-1</strain>
    </source>
</reference>
<feature type="region of interest" description="Disordered" evidence="1">
    <location>
        <begin position="1"/>
        <end position="30"/>
    </location>
</feature>
<dbReference type="EMBL" id="CP157584">
    <property type="protein sequence ID" value="XBP00200.1"/>
    <property type="molecule type" value="Genomic_DNA"/>
</dbReference>
<dbReference type="AlphaFoldDB" id="A0AAU7LE87"/>
<protein>
    <submittedName>
        <fullName evidence="2">Uncharacterized protein</fullName>
    </submittedName>
</protein>
<dbReference type="RefSeq" id="WP_348995665.1">
    <property type="nucleotide sequence ID" value="NZ_CP157584.1"/>
</dbReference>
<name>A0AAU7LE87_9BURK</name>
<organism evidence="2">
    <name type="scientific">Achromobacter sp. HNDS-1</name>
    <dbReference type="NCBI Taxonomy" id="3151598"/>
    <lineage>
        <taxon>Bacteria</taxon>
        <taxon>Pseudomonadati</taxon>
        <taxon>Pseudomonadota</taxon>
        <taxon>Betaproteobacteria</taxon>
        <taxon>Burkholderiales</taxon>
        <taxon>Alcaligenaceae</taxon>
        <taxon>Achromobacter</taxon>
    </lineage>
</organism>
<accession>A0AAU7LE87</accession>
<feature type="compositionally biased region" description="Low complexity" evidence="1">
    <location>
        <begin position="18"/>
        <end position="30"/>
    </location>
</feature>
<proteinExistence type="predicted"/>
<evidence type="ECO:0000256" key="1">
    <source>
        <dbReference type="SAM" id="MobiDB-lite"/>
    </source>
</evidence>
<dbReference type="KEGG" id="achh:ABFG95_06905"/>
<gene>
    <name evidence="2" type="ORF">ABFG95_06905</name>
</gene>
<feature type="compositionally biased region" description="Polar residues" evidence="1">
    <location>
        <begin position="1"/>
        <end position="15"/>
    </location>
</feature>
<evidence type="ECO:0000313" key="2">
    <source>
        <dbReference type="EMBL" id="XBP00200.1"/>
    </source>
</evidence>
<sequence>MHSATTAKSRTLTRSDSGRPARAVRAPAAGKGAALSRVAAMMCGNAKFQKWVESRIGAAPPGVSPNQHAAHFVRNACGIDSRAQLDHNATAATLFHEKVRKPFLKWSGLYA</sequence>